<name>A0A0P1BDJ9_9BASI</name>
<evidence type="ECO:0000313" key="4">
    <source>
        <dbReference type="EMBL" id="CEH13957.1"/>
    </source>
</evidence>
<dbReference type="InterPro" id="IPR052275">
    <property type="entry name" value="Mt_Fe-S_assembly_factor"/>
</dbReference>
<comment type="similarity">
    <text evidence="1 2">Belongs to the BolA/IbaG family.</text>
</comment>
<dbReference type="Gene3D" id="3.30.300.90">
    <property type="entry name" value="BolA-like"/>
    <property type="match status" value="1"/>
</dbReference>
<dbReference type="InterPro" id="IPR036065">
    <property type="entry name" value="BolA-like_sf"/>
</dbReference>
<organism evidence="4 5">
    <name type="scientific">Ceraceosorus bombacis</name>
    <dbReference type="NCBI Taxonomy" id="401625"/>
    <lineage>
        <taxon>Eukaryota</taxon>
        <taxon>Fungi</taxon>
        <taxon>Dikarya</taxon>
        <taxon>Basidiomycota</taxon>
        <taxon>Ustilaginomycotina</taxon>
        <taxon>Exobasidiomycetes</taxon>
        <taxon>Ceraceosorales</taxon>
        <taxon>Ceraceosoraceae</taxon>
        <taxon>Ceraceosorus</taxon>
    </lineage>
</organism>
<dbReference type="Proteomes" id="UP000054845">
    <property type="component" value="Unassembled WGS sequence"/>
</dbReference>
<dbReference type="PANTHER" id="PTHR46188:SF1">
    <property type="entry name" value="BOLA-LIKE PROTEIN 3"/>
    <property type="match status" value="1"/>
</dbReference>
<dbReference type="AlphaFoldDB" id="A0A0P1BDJ9"/>
<protein>
    <submittedName>
        <fullName evidence="4">BolA (Bacterial stress-induced morphogen)-related protein</fullName>
    </submittedName>
</protein>
<dbReference type="SUPFAM" id="SSF82657">
    <property type="entry name" value="BolA-like"/>
    <property type="match status" value="1"/>
</dbReference>
<evidence type="ECO:0000256" key="1">
    <source>
        <dbReference type="ARBA" id="ARBA00005578"/>
    </source>
</evidence>
<evidence type="ECO:0000313" key="5">
    <source>
        <dbReference type="Proteomes" id="UP000054845"/>
    </source>
</evidence>
<reference evidence="4 5" key="1">
    <citation type="submission" date="2014-09" db="EMBL/GenBank/DDBJ databases">
        <authorList>
            <person name="Magalhaes I.L.F."/>
            <person name="Oliveira U."/>
            <person name="Santos F.R."/>
            <person name="Vidigal T.H.D.A."/>
            <person name="Brescovit A.D."/>
            <person name="Santos A.J."/>
        </authorList>
    </citation>
    <scope>NUCLEOTIDE SEQUENCE [LARGE SCALE GENOMIC DNA]</scope>
</reference>
<dbReference type="InterPro" id="IPR002634">
    <property type="entry name" value="BolA"/>
</dbReference>
<dbReference type="Pfam" id="PF01722">
    <property type="entry name" value="BolA"/>
    <property type="match status" value="1"/>
</dbReference>
<dbReference type="EMBL" id="CCYA01000238">
    <property type="protein sequence ID" value="CEH13957.1"/>
    <property type="molecule type" value="Genomic_DNA"/>
</dbReference>
<sequence length="266" mass="28079">MVSQAELEAAIRAQVDGVTALVVSDVSGGCGQAYDVIIVSPIFEGLTTLKRHRLVNDLLKDQIAELHAFSQKTFTPKQYEEQGAEAATVPADVPSTPQAPAPSSTLQSLSPAASGKKSHHRSTSSISVPELTLTTDHDDLVGGPQSGSRPLTPGHQGPSHGPLQDSQGRMTSSASISNLHLARISRFRFALTIEFWDGLRAFLEGQFLGPQGEAGSASPNTNGRTKGEAEMSRIFEDVLSSQRSYLTASDIAKIRDGTGMTGQGGV</sequence>
<dbReference type="OrthoDB" id="4983at2759"/>
<dbReference type="STRING" id="401625.A0A0P1BDJ9"/>
<evidence type="ECO:0000256" key="3">
    <source>
        <dbReference type="SAM" id="MobiDB-lite"/>
    </source>
</evidence>
<feature type="region of interest" description="Disordered" evidence="3">
    <location>
        <begin position="79"/>
        <end position="171"/>
    </location>
</feature>
<dbReference type="GO" id="GO:0005759">
    <property type="term" value="C:mitochondrial matrix"/>
    <property type="evidence" value="ECO:0007669"/>
    <property type="project" value="TreeGrafter"/>
</dbReference>
<accession>A0A0P1BDJ9</accession>
<dbReference type="PANTHER" id="PTHR46188">
    <property type="entry name" value="BOLA-LIKE PROTEIN 3"/>
    <property type="match status" value="1"/>
</dbReference>
<feature type="compositionally biased region" description="Low complexity" evidence="3">
    <location>
        <begin position="94"/>
        <end position="105"/>
    </location>
</feature>
<proteinExistence type="inferred from homology"/>
<keyword evidence="5" id="KW-1185">Reference proteome</keyword>
<evidence type="ECO:0000256" key="2">
    <source>
        <dbReference type="RuleBase" id="RU003860"/>
    </source>
</evidence>